<dbReference type="InParanoid" id="D8TKJ1"/>
<feature type="compositionally biased region" description="Pro residues" evidence="1">
    <location>
        <begin position="105"/>
        <end position="124"/>
    </location>
</feature>
<evidence type="ECO:0000313" key="2">
    <source>
        <dbReference type="EMBL" id="EFJ52255.1"/>
    </source>
</evidence>
<feature type="compositionally biased region" description="Low complexity" evidence="1">
    <location>
        <begin position="164"/>
        <end position="187"/>
    </location>
</feature>
<dbReference type="AlphaFoldDB" id="D8TKJ1"/>
<protein>
    <submittedName>
        <fullName evidence="2">Uncharacterized protein</fullName>
    </submittedName>
</protein>
<feature type="compositionally biased region" description="Low complexity" evidence="1">
    <location>
        <begin position="125"/>
        <end position="134"/>
    </location>
</feature>
<evidence type="ECO:0000256" key="1">
    <source>
        <dbReference type="SAM" id="MobiDB-lite"/>
    </source>
</evidence>
<feature type="compositionally biased region" description="Basic and acidic residues" evidence="1">
    <location>
        <begin position="139"/>
        <end position="152"/>
    </location>
</feature>
<organism evidence="3">
    <name type="scientific">Volvox carteri f. nagariensis</name>
    <dbReference type="NCBI Taxonomy" id="3068"/>
    <lineage>
        <taxon>Eukaryota</taxon>
        <taxon>Viridiplantae</taxon>
        <taxon>Chlorophyta</taxon>
        <taxon>core chlorophytes</taxon>
        <taxon>Chlorophyceae</taxon>
        <taxon>CS clade</taxon>
        <taxon>Chlamydomonadales</taxon>
        <taxon>Volvocaceae</taxon>
        <taxon>Volvox</taxon>
    </lineage>
</organism>
<dbReference type="RefSeq" id="XP_002947029.1">
    <property type="nucleotide sequence ID" value="XM_002946983.1"/>
</dbReference>
<dbReference type="Proteomes" id="UP000001058">
    <property type="component" value="Unassembled WGS sequence"/>
</dbReference>
<proteinExistence type="predicted"/>
<gene>
    <name evidence="2" type="ORF">VOLCADRAFT_87246</name>
</gene>
<keyword evidence="3" id="KW-1185">Reference proteome</keyword>
<feature type="region of interest" description="Disordered" evidence="1">
    <location>
        <begin position="88"/>
        <end position="187"/>
    </location>
</feature>
<dbReference type="EMBL" id="GL378325">
    <property type="protein sequence ID" value="EFJ52255.1"/>
    <property type="molecule type" value="Genomic_DNA"/>
</dbReference>
<dbReference type="OrthoDB" id="544823at2759"/>
<evidence type="ECO:0000313" key="3">
    <source>
        <dbReference type="Proteomes" id="UP000001058"/>
    </source>
</evidence>
<name>D8TKJ1_VOLCA</name>
<dbReference type="KEGG" id="vcn:VOLCADRAFT_87246"/>
<accession>D8TKJ1</accession>
<sequence length="248" mass="26046">MVCVEHVPYKAEFRLASGLDLGVKYFTAPYLDSQYASVNVALPQLLMCAYSTPNFLTGKKGRFPENPGSVVFFSGDAERHEACFRRLGQKPQWKPEEEPKTQTSPQPPQRPPSVPPAAAKPPPAQGAAVAAAAAGTKRKVSEESRPAADGTKRARTATPPLPQPAAGATQAGPVAAAARPAAAGAAPAAGASAAALCVSVQKERHDFTRYFAKRTTTPELRAGLKSLTVSLCKSSKNEAGQLLVSLKK</sequence>
<dbReference type="STRING" id="3068.D8TKJ1"/>
<reference evidence="2 3" key="1">
    <citation type="journal article" date="2010" name="Science">
        <title>Genomic analysis of organismal complexity in the multicellular green alga Volvox carteri.</title>
        <authorList>
            <person name="Prochnik S.E."/>
            <person name="Umen J."/>
            <person name="Nedelcu A.M."/>
            <person name="Hallmann A."/>
            <person name="Miller S.M."/>
            <person name="Nishii I."/>
            <person name="Ferris P."/>
            <person name="Kuo A."/>
            <person name="Mitros T."/>
            <person name="Fritz-Laylin L.K."/>
            <person name="Hellsten U."/>
            <person name="Chapman J."/>
            <person name="Simakov O."/>
            <person name="Rensing S.A."/>
            <person name="Terry A."/>
            <person name="Pangilinan J."/>
            <person name="Kapitonov V."/>
            <person name="Jurka J."/>
            <person name="Salamov A."/>
            <person name="Shapiro H."/>
            <person name="Schmutz J."/>
            <person name="Grimwood J."/>
            <person name="Lindquist E."/>
            <person name="Lucas S."/>
            <person name="Grigoriev I.V."/>
            <person name="Schmitt R."/>
            <person name="Kirk D."/>
            <person name="Rokhsar D.S."/>
        </authorList>
    </citation>
    <scope>NUCLEOTIDE SEQUENCE [LARGE SCALE GENOMIC DNA]</scope>
    <source>
        <strain evidence="3">f. Nagariensis / Eve</strain>
    </source>
</reference>
<dbReference type="GeneID" id="9618388"/>